<dbReference type="Pfam" id="PF04488">
    <property type="entry name" value="Gly_transf_sug"/>
    <property type="match status" value="1"/>
</dbReference>
<dbReference type="Gene3D" id="3.90.550.20">
    <property type="match status" value="1"/>
</dbReference>
<dbReference type="PANTHER" id="PTHR32385">
    <property type="entry name" value="MANNOSYL PHOSPHORYLINOSITOL CERAMIDE SYNTHASE"/>
    <property type="match status" value="1"/>
</dbReference>
<gene>
    <name evidence="2" type="ORF">P43SY_003069</name>
</gene>
<organism evidence="2 3">
    <name type="scientific">Pythium insidiosum</name>
    <name type="common">Pythiosis disease agent</name>
    <dbReference type="NCBI Taxonomy" id="114742"/>
    <lineage>
        <taxon>Eukaryota</taxon>
        <taxon>Sar</taxon>
        <taxon>Stramenopiles</taxon>
        <taxon>Oomycota</taxon>
        <taxon>Peronosporomycetes</taxon>
        <taxon>Pythiales</taxon>
        <taxon>Pythiaceae</taxon>
        <taxon>Pythium</taxon>
    </lineage>
</organism>
<dbReference type="SUPFAM" id="SSF53448">
    <property type="entry name" value="Nucleotide-diphospho-sugar transferases"/>
    <property type="match status" value="1"/>
</dbReference>
<evidence type="ECO:0000313" key="3">
    <source>
        <dbReference type="Proteomes" id="UP001209570"/>
    </source>
</evidence>
<proteinExistence type="predicted"/>
<dbReference type="InterPro" id="IPR007577">
    <property type="entry name" value="GlycoTrfase_DXD_sugar-bd_CS"/>
</dbReference>
<dbReference type="Proteomes" id="UP001209570">
    <property type="component" value="Unassembled WGS sequence"/>
</dbReference>
<dbReference type="AlphaFoldDB" id="A0AAD5MHS5"/>
<keyword evidence="1" id="KW-0808">Transferase</keyword>
<dbReference type="GO" id="GO:0051999">
    <property type="term" value="P:mannosyl-inositol phosphorylceramide biosynthetic process"/>
    <property type="evidence" value="ECO:0007669"/>
    <property type="project" value="TreeGrafter"/>
</dbReference>
<dbReference type="EMBL" id="JAKCXM010000012">
    <property type="protein sequence ID" value="KAJ0408343.1"/>
    <property type="molecule type" value="Genomic_DNA"/>
</dbReference>
<sequence length="228" mass="24867">MQRLWRDEDVLQFKLKNQAAYDAAPNFGEKADIARYEILERVGGVYADVDVECLRPLDELLSRFDFVVGVSNTSCVEINNAVIASAPRHLIVQRLIATIGTDHSRHVERASALAMVGQWGGVDVAAALGTTARASPMATIERTGPGLLTRTFMDAIGWTSTADASRRPGFLSASEREMVVALPAEYFYPLPNAARDAAVRSDALPPQSMAVHYWLRSWVDTCSVGAAE</sequence>
<dbReference type="InterPro" id="IPR051706">
    <property type="entry name" value="Glycosyltransferase_domain"/>
</dbReference>
<dbReference type="PANTHER" id="PTHR32385:SF15">
    <property type="entry name" value="INOSITOL PHOSPHOCERAMIDE MANNOSYLTRANSFERASE 1"/>
    <property type="match status" value="1"/>
</dbReference>
<dbReference type="GO" id="GO:0000030">
    <property type="term" value="F:mannosyltransferase activity"/>
    <property type="evidence" value="ECO:0007669"/>
    <property type="project" value="TreeGrafter"/>
</dbReference>
<dbReference type="InterPro" id="IPR029044">
    <property type="entry name" value="Nucleotide-diphossugar_trans"/>
</dbReference>
<dbReference type="GO" id="GO:0016020">
    <property type="term" value="C:membrane"/>
    <property type="evidence" value="ECO:0007669"/>
    <property type="project" value="GOC"/>
</dbReference>
<accession>A0AAD5MHS5</accession>
<protein>
    <submittedName>
        <fullName evidence="2">Uncharacterized protein</fullName>
    </submittedName>
</protein>
<evidence type="ECO:0000256" key="1">
    <source>
        <dbReference type="ARBA" id="ARBA00022679"/>
    </source>
</evidence>
<reference evidence="2" key="1">
    <citation type="submission" date="2021-12" db="EMBL/GenBank/DDBJ databases">
        <title>Prjna785345.</title>
        <authorList>
            <person name="Rujirawat T."/>
            <person name="Krajaejun T."/>
        </authorList>
    </citation>
    <scope>NUCLEOTIDE SEQUENCE</scope>
    <source>
        <strain evidence="2">Pi057C3</strain>
    </source>
</reference>
<evidence type="ECO:0000313" key="2">
    <source>
        <dbReference type="EMBL" id="KAJ0408343.1"/>
    </source>
</evidence>
<comment type="caution">
    <text evidence="2">The sequence shown here is derived from an EMBL/GenBank/DDBJ whole genome shotgun (WGS) entry which is preliminary data.</text>
</comment>
<name>A0AAD5MHS5_PYTIN</name>
<keyword evidence="3" id="KW-1185">Reference proteome</keyword>